<dbReference type="InterPro" id="IPR010368">
    <property type="entry name" value="Com_YlbF"/>
</dbReference>
<evidence type="ECO:0000313" key="3">
    <source>
        <dbReference type="Proteomes" id="UP001211987"/>
    </source>
</evidence>
<sequence length="112" mass="13423">MNQLNRSLDCAKQLNKYLLNLDVIKEYQKYEQLIHQDDKIEKLEAKMKAYQKKIVNQKSKQDETVVKTIEEYQKIKDEFENHPLVVNYLYLKEEVDSLLQSINTYINGQLLK</sequence>
<name>A0AB35IKB8_9FIRM</name>
<dbReference type="GeneID" id="64196328"/>
<gene>
    <name evidence="2" type="ORF">PM738_07625</name>
</gene>
<dbReference type="PIRSF" id="PIRSF021287">
    <property type="entry name" value="Biofilm_formation_YmcA"/>
    <property type="match status" value="1"/>
</dbReference>
<dbReference type="AlphaFoldDB" id="A0AB35IKB8"/>
<evidence type="ECO:0000313" key="2">
    <source>
        <dbReference type="EMBL" id="MDB7083665.1"/>
    </source>
</evidence>
<accession>A0AB35IKB8</accession>
<comment type="caution">
    <text evidence="2">The sequence shown here is derived from an EMBL/GenBank/DDBJ whole genome shotgun (WGS) entry which is preliminary data.</text>
</comment>
<dbReference type="InterPro" id="IPR016783">
    <property type="entry name" value="Biofilm_formation_YmcA"/>
</dbReference>
<dbReference type="Pfam" id="PF06133">
    <property type="entry name" value="Com_YlbF"/>
    <property type="match status" value="1"/>
</dbReference>
<protein>
    <submittedName>
        <fullName evidence="2">YlbF family regulator</fullName>
    </submittedName>
</protein>
<evidence type="ECO:0000256" key="1">
    <source>
        <dbReference type="SAM" id="Coils"/>
    </source>
</evidence>
<dbReference type="Gene3D" id="1.20.1500.10">
    <property type="entry name" value="YheA/YmcA-like"/>
    <property type="match status" value="1"/>
</dbReference>
<reference evidence="2" key="1">
    <citation type="submission" date="2023-01" db="EMBL/GenBank/DDBJ databases">
        <title>Human gut microbiome strain richness.</title>
        <authorList>
            <person name="Chen-Liaw A."/>
        </authorList>
    </citation>
    <scope>NUCLEOTIDE SEQUENCE</scope>
    <source>
        <strain evidence="2">1001217st2_G6_1001217B_191108</strain>
    </source>
</reference>
<dbReference type="Proteomes" id="UP001211987">
    <property type="component" value="Unassembled WGS sequence"/>
</dbReference>
<dbReference type="RefSeq" id="WP_003534392.1">
    <property type="nucleotide sequence ID" value="NZ_AP031443.1"/>
</dbReference>
<keyword evidence="1" id="KW-0175">Coiled coil</keyword>
<dbReference type="SUPFAM" id="SSF158622">
    <property type="entry name" value="YheA/YmcA-like"/>
    <property type="match status" value="1"/>
</dbReference>
<proteinExistence type="predicted"/>
<dbReference type="EMBL" id="JAQLKE010000009">
    <property type="protein sequence ID" value="MDB7083665.1"/>
    <property type="molecule type" value="Genomic_DNA"/>
</dbReference>
<feature type="coiled-coil region" evidence="1">
    <location>
        <begin position="33"/>
        <end position="60"/>
    </location>
</feature>
<organism evidence="2 3">
    <name type="scientific">Thomasclavelia ramosa</name>
    <dbReference type="NCBI Taxonomy" id="1547"/>
    <lineage>
        <taxon>Bacteria</taxon>
        <taxon>Bacillati</taxon>
        <taxon>Bacillota</taxon>
        <taxon>Erysipelotrichia</taxon>
        <taxon>Erysipelotrichales</taxon>
        <taxon>Coprobacillaceae</taxon>
        <taxon>Thomasclavelia</taxon>
    </lineage>
</organism>
<dbReference type="InterPro" id="IPR023378">
    <property type="entry name" value="YheA/YmcA-like_dom_sf"/>
</dbReference>